<dbReference type="eggNOG" id="ENOG502QW32">
    <property type="taxonomic scope" value="Eukaryota"/>
</dbReference>
<dbReference type="HOGENOM" id="CLU_014722_5_2_1"/>
<reference evidence="5" key="2">
    <citation type="submission" date="2013-04" db="EMBL/GenBank/DDBJ databases">
        <title>Genomic mechanisms accounting for the adaptation to parasitism in nematode-trapping fungi.</title>
        <authorList>
            <person name="Ahren D.G."/>
        </authorList>
    </citation>
    <scope>NUCLEOTIDE SEQUENCE [LARGE SCALE GENOMIC DNA]</scope>
    <source>
        <strain evidence="5">CBS 200.50</strain>
    </source>
</reference>
<sequence>MKYALSIAALALLNSGVDAFWRMQCGSPLLTDMVDPLVQPGVVPARHVHNIMGGSAFDKTTSWEDLQKSTCTSCEVKGDKSAYWVPTLYFKKSDGELVQVGQKDGMLVYYLPERGGNTVELFPKGFGMMAGDPKLRTFDKSNPTDSEGYRRQMAIGFNCLNYGGTAEPFAFRRVMPSKTEISNCLNGLRADIIFPSCWNGELDSEDHRSHMAYPSDIEDGICPDTHKRRLITMKFETLWDVAPFFAMDGEFVWATGDLEGYGYHGDFFNGWDPELLRAAYNDPSCVTPDPPANAGDITNCLTFTSRNQLQGPLEMNSCKRDQITEKKYAGPFSLLPGCNPVGGAPGQCANNVVANAADNKPSSSAAAAPAPEPTTTTTTTPPPPPPTTIATTTKPVEKPTTTTTTTTTPKTTSSAAPVALANPVVDVASVPDKKIKEVIVTVVETIYQTVYNQAVETATAYVPHHARHRRFRRRNANNK</sequence>
<dbReference type="AlphaFoldDB" id="S8ALP3"/>
<evidence type="ECO:0000313" key="5">
    <source>
        <dbReference type="Proteomes" id="UP000015100"/>
    </source>
</evidence>
<feature type="region of interest" description="Disordered" evidence="1">
    <location>
        <begin position="359"/>
        <end position="414"/>
    </location>
</feature>
<protein>
    <recommendedName>
        <fullName evidence="3">DUF1996 domain-containing protein</fullName>
    </recommendedName>
</protein>
<dbReference type="EMBL" id="AQGS01000063">
    <property type="protein sequence ID" value="EPS43814.1"/>
    <property type="molecule type" value="Genomic_DNA"/>
</dbReference>
<dbReference type="InterPro" id="IPR018535">
    <property type="entry name" value="DUF1996"/>
</dbReference>
<name>S8ALP3_DACHA</name>
<dbReference type="OrthoDB" id="74764at2759"/>
<dbReference type="OMA" id="FMGANNI"/>
<feature type="chain" id="PRO_5004560724" description="DUF1996 domain-containing protein" evidence="2">
    <location>
        <begin position="20"/>
        <end position="479"/>
    </location>
</feature>
<feature type="signal peptide" evidence="2">
    <location>
        <begin position="1"/>
        <end position="19"/>
    </location>
</feature>
<proteinExistence type="predicted"/>
<dbReference type="PANTHER" id="PTHR43662">
    <property type="match status" value="1"/>
</dbReference>
<evidence type="ECO:0000256" key="2">
    <source>
        <dbReference type="SAM" id="SignalP"/>
    </source>
</evidence>
<keyword evidence="2" id="KW-0732">Signal</keyword>
<feature type="compositionally biased region" description="Low complexity" evidence="1">
    <location>
        <begin position="388"/>
        <end position="412"/>
    </location>
</feature>
<dbReference type="Proteomes" id="UP000015100">
    <property type="component" value="Unassembled WGS sequence"/>
</dbReference>
<evidence type="ECO:0000256" key="1">
    <source>
        <dbReference type="SAM" id="MobiDB-lite"/>
    </source>
</evidence>
<dbReference type="Pfam" id="PF09362">
    <property type="entry name" value="DUF1996"/>
    <property type="match status" value="1"/>
</dbReference>
<evidence type="ECO:0000313" key="4">
    <source>
        <dbReference type="EMBL" id="EPS43814.1"/>
    </source>
</evidence>
<reference evidence="4 5" key="1">
    <citation type="journal article" date="2013" name="PLoS Genet.">
        <title>Genomic mechanisms accounting for the adaptation to parasitism in nematode-trapping fungi.</title>
        <authorList>
            <person name="Meerupati T."/>
            <person name="Andersson K.M."/>
            <person name="Friman E."/>
            <person name="Kumar D."/>
            <person name="Tunlid A."/>
            <person name="Ahren D."/>
        </authorList>
    </citation>
    <scope>NUCLEOTIDE SEQUENCE [LARGE SCALE GENOMIC DNA]</scope>
    <source>
        <strain evidence="4 5">CBS 200.50</strain>
    </source>
</reference>
<keyword evidence="5" id="KW-1185">Reference proteome</keyword>
<gene>
    <name evidence="4" type="ORF">H072_2178</name>
</gene>
<evidence type="ECO:0000259" key="3">
    <source>
        <dbReference type="Pfam" id="PF09362"/>
    </source>
</evidence>
<comment type="caution">
    <text evidence="4">The sequence shown here is derived from an EMBL/GenBank/DDBJ whole genome shotgun (WGS) entry which is preliminary data.</text>
</comment>
<dbReference type="PANTHER" id="PTHR43662:SF7">
    <property type="entry name" value="DUF1996 DOMAIN-CONTAINING PROTEIN"/>
    <property type="match status" value="1"/>
</dbReference>
<feature type="compositionally biased region" description="Low complexity" evidence="1">
    <location>
        <begin position="359"/>
        <end position="379"/>
    </location>
</feature>
<organism evidence="4 5">
    <name type="scientific">Dactylellina haptotyla (strain CBS 200.50)</name>
    <name type="common">Nematode-trapping fungus</name>
    <name type="synonym">Monacrosporium haptotylum</name>
    <dbReference type="NCBI Taxonomy" id="1284197"/>
    <lineage>
        <taxon>Eukaryota</taxon>
        <taxon>Fungi</taxon>
        <taxon>Dikarya</taxon>
        <taxon>Ascomycota</taxon>
        <taxon>Pezizomycotina</taxon>
        <taxon>Orbiliomycetes</taxon>
        <taxon>Orbiliales</taxon>
        <taxon>Orbiliaceae</taxon>
        <taxon>Dactylellina</taxon>
    </lineage>
</organism>
<accession>S8ALP3</accession>
<dbReference type="STRING" id="1284197.S8ALP3"/>
<feature type="domain" description="DUF1996" evidence="3">
    <location>
        <begin position="35"/>
        <end position="271"/>
    </location>
</feature>